<dbReference type="AlphaFoldDB" id="A0A5M6CXE7"/>
<dbReference type="RefSeq" id="WP_150010655.1">
    <property type="nucleotide sequence ID" value="NZ_VWSG01000002.1"/>
</dbReference>
<evidence type="ECO:0000313" key="2">
    <source>
        <dbReference type="Proteomes" id="UP000325141"/>
    </source>
</evidence>
<comment type="caution">
    <text evidence="1">The sequence shown here is derived from an EMBL/GenBank/DDBJ whole genome shotgun (WGS) entry which is preliminary data.</text>
</comment>
<sequence>MYFRNFIAIFLGLVLISSCSKEDNEPQTENLNRSELLVGKWITIYGGSSPDSLVPSDPNYSFIDEYKKDRTGTSTYLYDSSVEPFTWVLSKDQKIMTQTRESEGETYTFDVEFYSFERDKFIIKDNEFNNVSYGVFERVK</sequence>
<name>A0A5M6CXE7_9FLAO</name>
<dbReference type="Proteomes" id="UP000325141">
    <property type="component" value="Unassembled WGS sequence"/>
</dbReference>
<keyword evidence="2" id="KW-1185">Reference proteome</keyword>
<accession>A0A5M6CXE7</accession>
<organism evidence="1 2">
    <name type="scientific">Paenimyroides baculatum</name>
    <dbReference type="NCBI Taxonomy" id="2608000"/>
    <lineage>
        <taxon>Bacteria</taxon>
        <taxon>Pseudomonadati</taxon>
        <taxon>Bacteroidota</taxon>
        <taxon>Flavobacteriia</taxon>
        <taxon>Flavobacteriales</taxon>
        <taxon>Flavobacteriaceae</taxon>
        <taxon>Paenimyroides</taxon>
    </lineage>
</organism>
<dbReference type="EMBL" id="VWSG01000002">
    <property type="protein sequence ID" value="KAA5537919.1"/>
    <property type="molecule type" value="Genomic_DNA"/>
</dbReference>
<reference evidence="1 2" key="1">
    <citation type="submission" date="2019-09" db="EMBL/GenBank/DDBJ databases">
        <title>Genome sequence and assembly of Flavobacterium sp.</title>
        <authorList>
            <person name="Chhetri G."/>
        </authorList>
    </citation>
    <scope>NUCLEOTIDE SEQUENCE [LARGE SCALE GENOMIC DNA]</scope>
    <source>
        <strain evidence="1 2">SNL9</strain>
    </source>
</reference>
<evidence type="ECO:0000313" key="1">
    <source>
        <dbReference type="EMBL" id="KAA5537919.1"/>
    </source>
</evidence>
<gene>
    <name evidence="1" type="ORF">F0460_04465</name>
</gene>
<evidence type="ECO:0008006" key="3">
    <source>
        <dbReference type="Google" id="ProtNLM"/>
    </source>
</evidence>
<proteinExistence type="predicted"/>
<protein>
    <recommendedName>
        <fullName evidence="3">Lipocalin-like domain-containing protein</fullName>
    </recommendedName>
</protein>
<dbReference type="PROSITE" id="PS51257">
    <property type="entry name" value="PROKAR_LIPOPROTEIN"/>
    <property type="match status" value="1"/>
</dbReference>